<dbReference type="FunFam" id="2.40.50.140:FF:000138">
    <property type="entry name" value="Protection of telomeres 1 homolog"/>
    <property type="match status" value="1"/>
</dbReference>
<dbReference type="GO" id="GO:0000783">
    <property type="term" value="C:nuclear telomere cap complex"/>
    <property type="evidence" value="ECO:0007669"/>
    <property type="project" value="TreeGrafter"/>
</dbReference>
<dbReference type="Proteomes" id="UP000287033">
    <property type="component" value="Unassembled WGS sequence"/>
</dbReference>
<gene>
    <name evidence="11" type="ORF">chiPu_0012967</name>
</gene>
<dbReference type="Gene3D" id="2.40.50.140">
    <property type="entry name" value="Nucleic acid-binding proteins"/>
    <property type="match status" value="2"/>
</dbReference>
<evidence type="ECO:0000256" key="2">
    <source>
        <dbReference type="ARBA" id="ARBA00004574"/>
    </source>
</evidence>
<dbReference type="PANTHER" id="PTHR14513">
    <property type="entry name" value="PROTECTION OF TELOMERES 1"/>
    <property type="match status" value="1"/>
</dbReference>
<organism evidence="11 12">
    <name type="scientific">Chiloscyllium punctatum</name>
    <name type="common">Brownbanded bambooshark</name>
    <name type="synonym">Hemiscyllium punctatum</name>
    <dbReference type="NCBI Taxonomy" id="137246"/>
    <lineage>
        <taxon>Eukaryota</taxon>
        <taxon>Metazoa</taxon>
        <taxon>Chordata</taxon>
        <taxon>Craniata</taxon>
        <taxon>Vertebrata</taxon>
        <taxon>Chondrichthyes</taxon>
        <taxon>Elasmobranchii</taxon>
        <taxon>Galeomorphii</taxon>
        <taxon>Galeoidea</taxon>
        <taxon>Orectolobiformes</taxon>
        <taxon>Hemiscylliidae</taxon>
        <taxon>Chiloscyllium</taxon>
    </lineage>
</organism>
<sequence length="677" mass="75191">GHKPFFNHESTTQQPMSNLSTINTFVFGKLVDDCEHTLKQGDKVVLSKFLVRKSASASKDGRHVLQLELSEETGTTVFVYAKSVKEPTAAHNVNLPIIERSKIRMHDYIYIPLNKVKEGITVNVYGVVKFFKPPYLSQGTDFSSTVTIVDPSNARLNCVLFSGNADLLPKIYKVGDVVRFHRIKIQEFNKELQAINAPGFSALTFDGTPGAPLKPRTTSKSYQFTSTDQRTVEELRRWASADPSIHKPTIRLSEVKPAEYFDLTCQLIAKAEVDRSAVLLKVWDGTQCPHPLWQVPVDASALEGDPGDIHRLRTLAVDVLVYDNHIGAANFLKVGMYLTIHNLHAKLMTPTSEKPSISLDPVPEMGFHLHGGTSYGRGITIMPADCSAVQQLKRSLESALSADQDSLGDLSLLDILNTSKRPSASEATSAARIERCQQESATVLTAHQHIKTTPIQEILDQSPPQKYHIRAKLVNYEPRALHQSVKLYCPKCCSLQEIPNDDDIDTVLQGLYSPGSTAVDPDIQSHDTAWYKTATWEAEGERQRQTTVHLVKTGEEQSVPEHSTILVEGMSLNDLYRLSERFGRVIPTSSRTKCLSLNDLSIPFLIEDRKWHYGCKNCSDPQPVNVLQSLSQSGTWESSAIAKVLGVQLLSYVFVMKFTFADGSGSLDAFLWNEAVS</sequence>
<dbReference type="GO" id="GO:0098505">
    <property type="term" value="F:G-rich strand telomeric DNA binding"/>
    <property type="evidence" value="ECO:0007669"/>
    <property type="project" value="TreeGrafter"/>
</dbReference>
<dbReference type="GO" id="GO:0010521">
    <property type="term" value="F:telomerase inhibitor activity"/>
    <property type="evidence" value="ECO:0007669"/>
    <property type="project" value="TreeGrafter"/>
</dbReference>
<dbReference type="CDD" id="cd04497">
    <property type="entry name" value="hPOT1_OB1_like"/>
    <property type="match status" value="1"/>
</dbReference>
<dbReference type="GO" id="GO:0016233">
    <property type="term" value="P:telomere capping"/>
    <property type="evidence" value="ECO:0007669"/>
    <property type="project" value="TreeGrafter"/>
</dbReference>
<feature type="domain" description="Telomeric single stranded DNA binding POT1/Cdc13" evidence="10">
    <location>
        <begin position="110"/>
        <end position="240"/>
    </location>
</feature>
<dbReference type="GO" id="GO:0032210">
    <property type="term" value="P:regulation of telomere maintenance via telomerase"/>
    <property type="evidence" value="ECO:0007669"/>
    <property type="project" value="TreeGrafter"/>
</dbReference>
<dbReference type="SMART" id="SM00976">
    <property type="entry name" value="Telo_bind"/>
    <property type="match status" value="1"/>
</dbReference>
<keyword evidence="5" id="KW-0158">Chromosome</keyword>
<evidence type="ECO:0000256" key="6">
    <source>
        <dbReference type="ARBA" id="ARBA00022895"/>
    </source>
</evidence>
<dbReference type="OMA" id="NHVHLAK"/>
<accession>A0A401SVT2</accession>
<comment type="caution">
    <text evidence="11">The sequence shown here is derived from an EMBL/GenBank/DDBJ whole genome shotgun (WGS) entry which is preliminary data.</text>
</comment>
<keyword evidence="12" id="KW-1185">Reference proteome</keyword>
<comment type="similarity">
    <text evidence="3">Belongs to the telombin family.</text>
</comment>
<evidence type="ECO:0000259" key="10">
    <source>
        <dbReference type="SMART" id="SM00976"/>
    </source>
</evidence>
<evidence type="ECO:0000313" key="12">
    <source>
        <dbReference type="Proteomes" id="UP000287033"/>
    </source>
</evidence>
<dbReference type="Pfam" id="PF21375">
    <property type="entry name" value="POT1_C_insert"/>
    <property type="match status" value="1"/>
</dbReference>
<dbReference type="Pfam" id="PF02765">
    <property type="entry name" value="POT1"/>
    <property type="match status" value="1"/>
</dbReference>
<dbReference type="InterPro" id="IPR048953">
    <property type="entry name" value="POT1_C_insert"/>
</dbReference>
<keyword evidence="6" id="KW-0779">Telomere</keyword>
<evidence type="ECO:0000313" key="11">
    <source>
        <dbReference type="EMBL" id="GCC34493.1"/>
    </source>
</evidence>
<reference evidence="11 12" key="1">
    <citation type="journal article" date="2018" name="Nat. Ecol. Evol.">
        <title>Shark genomes provide insights into elasmobranch evolution and the origin of vertebrates.</title>
        <authorList>
            <person name="Hara Y"/>
            <person name="Yamaguchi K"/>
            <person name="Onimaru K"/>
            <person name="Kadota M"/>
            <person name="Koyanagi M"/>
            <person name="Keeley SD"/>
            <person name="Tatsumi K"/>
            <person name="Tanaka K"/>
            <person name="Motone F"/>
            <person name="Kageyama Y"/>
            <person name="Nozu R"/>
            <person name="Adachi N"/>
            <person name="Nishimura O"/>
            <person name="Nakagawa R"/>
            <person name="Tanegashima C"/>
            <person name="Kiyatake I"/>
            <person name="Matsumoto R"/>
            <person name="Murakumo K"/>
            <person name="Nishida K"/>
            <person name="Terakita A"/>
            <person name="Kuratani S"/>
            <person name="Sato K"/>
            <person name="Hyodo S Kuraku.S."/>
        </authorList>
    </citation>
    <scope>NUCLEOTIDE SEQUENCE [LARGE SCALE GENOMIC DNA]</scope>
</reference>
<evidence type="ECO:0000256" key="8">
    <source>
        <dbReference type="ARBA" id="ARBA00023242"/>
    </source>
</evidence>
<dbReference type="OrthoDB" id="2186770at2759"/>
<dbReference type="AlphaFoldDB" id="A0A401SVT2"/>
<feature type="non-terminal residue" evidence="11">
    <location>
        <position position="1"/>
    </location>
</feature>
<name>A0A401SVT2_CHIPU</name>
<evidence type="ECO:0000256" key="5">
    <source>
        <dbReference type="ARBA" id="ARBA00022454"/>
    </source>
</evidence>
<keyword evidence="7" id="KW-0238">DNA-binding</keyword>
<keyword evidence="8" id="KW-0539">Nucleus</keyword>
<dbReference type="GO" id="GO:0005654">
    <property type="term" value="C:nucleoplasm"/>
    <property type="evidence" value="ECO:0007669"/>
    <property type="project" value="UniProtKB-ARBA"/>
</dbReference>
<comment type="subcellular location">
    <subcellularLocation>
        <location evidence="2">Chromosome</location>
        <location evidence="2">Telomere</location>
    </subcellularLocation>
    <subcellularLocation>
        <location evidence="1">Nucleus</location>
    </subcellularLocation>
</comment>
<evidence type="ECO:0000256" key="9">
    <source>
        <dbReference type="ARBA" id="ARBA00084040"/>
    </source>
</evidence>
<dbReference type="InterPro" id="IPR011564">
    <property type="entry name" value="Telomer_end-bd_POT1/Cdc13"/>
</dbReference>
<dbReference type="InterPro" id="IPR012340">
    <property type="entry name" value="NA-bd_OB-fold"/>
</dbReference>
<evidence type="ECO:0000256" key="4">
    <source>
        <dbReference type="ARBA" id="ARBA00015253"/>
    </source>
</evidence>
<evidence type="ECO:0000256" key="3">
    <source>
        <dbReference type="ARBA" id="ARBA00008442"/>
    </source>
</evidence>
<dbReference type="SUPFAM" id="SSF50249">
    <property type="entry name" value="Nucleic acid-binding proteins"/>
    <property type="match status" value="2"/>
</dbReference>
<dbReference type="Pfam" id="PF16686">
    <property type="entry name" value="POT1PC"/>
    <property type="match status" value="1"/>
</dbReference>
<dbReference type="STRING" id="137246.A0A401SVT2"/>
<evidence type="ECO:0000256" key="1">
    <source>
        <dbReference type="ARBA" id="ARBA00004123"/>
    </source>
</evidence>
<protein>
    <recommendedName>
        <fullName evidence="4">Protection of telomeres protein 1</fullName>
    </recommendedName>
    <alternativeName>
        <fullName evidence="9">POT1-like telomere end-binding protein</fullName>
    </alternativeName>
</protein>
<dbReference type="InterPro" id="IPR032042">
    <property type="entry name" value="POT1PC"/>
</dbReference>
<dbReference type="FunFam" id="2.40.50.140:FF:000119">
    <property type="entry name" value="Protection of telomeres 1 homolog"/>
    <property type="match status" value="1"/>
</dbReference>
<dbReference type="InterPro" id="IPR028389">
    <property type="entry name" value="POT1"/>
</dbReference>
<evidence type="ECO:0000256" key="7">
    <source>
        <dbReference type="ARBA" id="ARBA00023125"/>
    </source>
</evidence>
<proteinExistence type="inferred from homology"/>
<dbReference type="EMBL" id="BEZZ01000604">
    <property type="protein sequence ID" value="GCC34493.1"/>
    <property type="molecule type" value="Genomic_DNA"/>
</dbReference>
<dbReference type="PANTHER" id="PTHR14513:SF0">
    <property type="entry name" value="PROTECTION OF TELOMERES PROTEIN 1"/>
    <property type="match status" value="1"/>
</dbReference>